<feature type="domain" description="HTH tetR-type" evidence="7">
    <location>
        <begin position="25"/>
        <end position="85"/>
    </location>
</feature>
<name>A0A2A4FT27_9SPHN</name>
<comment type="caution">
    <text evidence="8">The sequence shown here is derived from an EMBL/GenBank/DDBJ whole genome shotgun (WGS) entry which is preliminary data.</text>
</comment>
<keyword evidence="2" id="KW-0805">Transcription regulation</keyword>
<dbReference type="PANTHER" id="PTHR30055">
    <property type="entry name" value="HTH-TYPE TRANSCRIPTIONAL REGULATOR RUTR"/>
    <property type="match status" value="1"/>
</dbReference>
<dbReference type="Gene3D" id="1.10.10.60">
    <property type="entry name" value="Homeodomain-like"/>
    <property type="match status" value="1"/>
</dbReference>
<sequence>MKKLDKGAAAKEREGAKPARGPGFEAKRMEILRGAAILFAENGYHETSVNMLSEKLGVSKPVLYYYAENKDDILVQIGQISLDMLRAAMSRAQKAQLSGVGKLRHFFTAYTEIMCSDFGRCFAFVDQKVVSAEARAENSAGRRVIEAAIREIIVEGQSDHSIAQCSPEFASRALFGAFNAIPRWFKEGGEFDAREVAEVYIDLFVTGLGR</sequence>
<protein>
    <submittedName>
        <fullName evidence="8">TetR/AcrR family transcriptional regulator</fullName>
    </submittedName>
</protein>
<dbReference type="Gene3D" id="1.10.357.10">
    <property type="entry name" value="Tetracycline Repressor, domain 2"/>
    <property type="match status" value="1"/>
</dbReference>
<dbReference type="InterPro" id="IPR050109">
    <property type="entry name" value="HTH-type_TetR-like_transc_reg"/>
</dbReference>
<reference evidence="8 9" key="1">
    <citation type="submission" date="2017-09" db="EMBL/GenBank/DDBJ databases">
        <title>The Catabolism of 3,6-Dichlorosalicylic acid is Initiated by the Cytochrome P450 Monooxygenase DsmABC in Rhizorhabdus dicambivorans Ndbn-20.</title>
        <authorList>
            <person name="Na L."/>
        </authorList>
    </citation>
    <scope>NUCLEOTIDE SEQUENCE [LARGE SCALE GENOMIC DNA]</scope>
    <source>
        <strain evidence="8 9">Ndbn-20m</strain>
    </source>
</reference>
<organism evidence="8 9">
    <name type="scientific">Rhizorhabdus dicambivorans</name>
    <dbReference type="NCBI Taxonomy" id="1850238"/>
    <lineage>
        <taxon>Bacteria</taxon>
        <taxon>Pseudomonadati</taxon>
        <taxon>Pseudomonadota</taxon>
        <taxon>Alphaproteobacteria</taxon>
        <taxon>Sphingomonadales</taxon>
        <taxon>Sphingomonadaceae</taxon>
        <taxon>Rhizorhabdus</taxon>
    </lineage>
</organism>
<keyword evidence="1" id="KW-0678">Repressor</keyword>
<dbReference type="OrthoDB" id="9779746at2"/>
<dbReference type="AlphaFoldDB" id="A0A2A4FT27"/>
<evidence type="ECO:0000256" key="2">
    <source>
        <dbReference type="ARBA" id="ARBA00023015"/>
    </source>
</evidence>
<dbReference type="PANTHER" id="PTHR30055:SF175">
    <property type="entry name" value="HTH-TYPE TRANSCRIPTIONAL REPRESSOR KSTR2"/>
    <property type="match status" value="1"/>
</dbReference>
<keyword evidence="9" id="KW-1185">Reference proteome</keyword>
<evidence type="ECO:0000256" key="1">
    <source>
        <dbReference type="ARBA" id="ARBA00022491"/>
    </source>
</evidence>
<feature type="DNA-binding region" description="H-T-H motif" evidence="5">
    <location>
        <begin position="48"/>
        <end position="67"/>
    </location>
</feature>
<keyword evidence="4" id="KW-0804">Transcription</keyword>
<dbReference type="EMBL" id="NWUF01000016">
    <property type="protein sequence ID" value="PCE41337.1"/>
    <property type="molecule type" value="Genomic_DNA"/>
</dbReference>
<dbReference type="Pfam" id="PF17932">
    <property type="entry name" value="TetR_C_24"/>
    <property type="match status" value="1"/>
</dbReference>
<dbReference type="GO" id="GO:0003700">
    <property type="term" value="F:DNA-binding transcription factor activity"/>
    <property type="evidence" value="ECO:0007669"/>
    <property type="project" value="TreeGrafter"/>
</dbReference>
<feature type="region of interest" description="Disordered" evidence="6">
    <location>
        <begin position="1"/>
        <end position="22"/>
    </location>
</feature>
<evidence type="ECO:0000313" key="8">
    <source>
        <dbReference type="EMBL" id="PCE41337.1"/>
    </source>
</evidence>
<dbReference type="KEGG" id="rdi:CMV14_10160"/>
<evidence type="ECO:0000259" key="7">
    <source>
        <dbReference type="PROSITE" id="PS50977"/>
    </source>
</evidence>
<dbReference type="PROSITE" id="PS50977">
    <property type="entry name" value="HTH_TETR_2"/>
    <property type="match status" value="1"/>
</dbReference>
<proteinExistence type="predicted"/>
<dbReference type="SUPFAM" id="SSF46689">
    <property type="entry name" value="Homeodomain-like"/>
    <property type="match status" value="1"/>
</dbReference>
<dbReference type="Pfam" id="PF00440">
    <property type="entry name" value="TetR_N"/>
    <property type="match status" value="1"/>
</dbReference>
<dbReference type="GO" id="GO:0000976">
    <property type="term" value="F:transcription cis-regulatory region binding"/>
    <property type="evidence" value="ECO:0007669"/>
    <property type="project" value="TreeGrafter"/>
</dbReference>
<gene>
    <name evidence="8" type="ORF">COO09_15920</name>
</gene>
<evidence type="ECO:0000256" key="6">
    <source>
        <dbReference type="SAM" id="MobiDB-lite"/>
    </source>
</evidence>
<dbReference type="Proteomes" id="UP000218934">
    <property type="component" value="Unassembled WGS sequence"/>
</dbReference>
<evidence type="ECO:0000256" key="3">
    <source>
        <dbReference type="ARBA" id="ARBA00023125"/>
    </source>
</evidence>
<dbReference type="InterPro" id="IPR001647">
    <property type="entry name" value="HTH_TetR"/>
</dbReference>
<dbReference type="InterPro" id="IPR041490">
    <property type="entry name" value="KstR2_TetR_C"/>
</dbReference>
<evidence type="ECO:0000256" key="5">
    <source>
        <dbReference type="PROSITE-ProRule" id="PRU00335"/>
    </source>
</evidence>
<dbReference type="InterPro" id="IPR009057">
    <property type="entry name" value="Homeodomain-like_sf"/>
</dbReference>
<feature type="compositionally biased region" description="Basic and acidic residues" evidence="6">
    <location>
        <begin position="1"/>
        <end position="17"/>
    </location>
</feature>
<dbReference type="InterPro" id="IPR036271">
    <property type="entry name" value="Tet_transcr_reg_TetR-rel_C_sf"/>
</dbReference>
<accession>A0A2A4FT27</accession>
<evidence type="ECO:0000313" key="9">
    <source>
        <dbReference type="Proteomes" id="UP000218934"/>
    </source>
</evidence>
<evidence type="ECO:0000256" key="4">
    <source>
        <dbReference type="ARBA" id="ARBA00023163"/>
    </source>
</evidence>
<dbReference type="PRINTS" id="PR00455">
    <property type="entry name" value="HTHTETR"/>
</dbReference>
<dbReference type="SUPFAM" id="SSF48498">
    <property type="entry name" value="Tetracyclin repressor-like, C-terminal domain"/>
    <property type="match status" value="1"/>
</dbReference>
<dbReference type="RefSeq" id="WP_066964855.1">
    <property type="nucleotide sequence ID" value="NZ_CP023449.1"/>
</dbReference>
<keyword evidence="3 5" id="KW-0238">DNA-binding</keyword>